<protein>
    <recommendedName>
        <fullName evidence="3">Carrier domain-containing protein</fullName>
    </recommendedName>
</protein>
<dbReference type="Gene3D" id="1.10.1200.10">
    <property type="entry name" value="ACP-like"/>
    <property type="match status" value="1"/>
</dbReference>
<sequence>MQNSQLDSIEVKQFIRELIAEIAETSAEKIKDTTPFYEELGMDSVMALEVLSSLEKKYTIRIDEEKMVEMNTIDNTYEVIKPLLSVSA</sequence>
<evidence type="ECO:0000256" key="2">
    <source>
        <dbReference type="ARBA" id="ARBA00022553"/>
    </source>
</evidence>
<evidence type="ECO:0000313" key="4">
    <source>
        <dbReference type="EMBL" id="OGG94789.1"/>
    </source>
</evidence>
<dbReference type="InterPro" id="IPR009081">
    <property type="entry name" value="PP-bd_ACP"/>
</dbReference>
<dbReference type="EMBL" id="MFNE01000034">
    <property type="protein sequence ID" value="OGG94789.1"/>
    <property type="molecule type" value="Genomic_DNA"/>
</dbReference>
<comment type="caution">
    <text evidence="4">The sequence shown here is derived from an EMBL/GenBank/DDBJ whole genome shotgun (WGS) entry which is preliminary data.</text>
</comment>
<keyword evidence="1" id="KW-0596">Phosphopantetheine</keyword>
<name>A0A1F6G9I6_9PROT</name>
<dbReference type="InterPro" id="IPR006162">
    <property type="entry name" value="Ppantetheine_attach_site"/>
</dbReference>
<accession>A0A1F6G9I6</accession>
<dbReference type="InterPro" id="IPR036736">
    <property type="entry name" value="ACP-like_sf"/>
</dbReference>
<feature type="domain" description="Carrier" evidence="3">
    <location>
        <begin position="9"/>
        <end position="84"/>
    </location>
</feature>
<dbReference type="SUPFAM" id="SSF47336">
    <property type="entry name" value="ACP-like"/>
    <property type="match status" value="1"/>
</dbReference>
<dbReference type="PROSITE" id="PS00012">
    <property type="entry name" value="PHOSPHOPANTETHEINE"/>
    <property type="match status" value="1"/>
</dbReference>
<gene>
    <name evidence="4" type="ORF">A2527_00980</name>
</gene>
<proteinExistence type="predicted"/>
<organism evidence="4 5">
    <name type="scientific">Candidatus Lambdaproteobacteria bacterium RIFOXYD2_FULL_50_16</name>
    <dbReference type="NCBI Taxonomy" id="1817772"/>
    <lineage>
        <taxon>Bacteria</taxon>
        <taxon>Pseudomonadati</taxon>
        <taxon>Pseudomonadota</taxon>
        <taxon>Candidatus Lambdaproteobacteria</taxon>
    </lineage>
</organism>
<dbReference type="AlphaFoldDB" id="A0A1F6G9I6"/>
<dbReference type="Pfam" id="PF00550">
    <property type="entry name" value="PP-binding"/>
    <property type="match status" value="1"/>
</dbReference>
<reference evidence="4 5" key="1">
    <citation type="journal article" date="2016" name="Nat. Commun.">
        <title>Thousands of microbial genomes shed light on interconnected biogeochemical processes in an aquifer system.</title>
        <authorList>
            <person name="Anantharaman K."/>
            <person name="Brown C.T."/>
            <person name="Hug L.A."/>
            <person name="Sharon I."/>
            <person name="Castelle C.J."/>
            <person name="Probst A.J."/>
            <person name="Thomas B.C."/>
            <person name="Singh A."/>
            <person name="Wilkins M.J."/>
            <person name="Karaoz U."/>
            <person name="Brodie E.L."/>
            <person name="Williams K.H."/>
            <person name="Hubbard S.S."/>
            <person name="Banfield J.F."/>
        </authorList>
    </citation>
    <scope>NUCLEOTIDE SEQUENCE [LARGE SCALE GENOMIC DNA]</scope>
</reference>
<dbReference type="Proteomes" id="UP000178449">
    <property type="component" value="Unassembled WGS sequence"/>
</dbReference>
<evidence type="ECO:0000256" key="1">
    <source>
        <dbReference type="ARBA" id="ARBA00022450"/>
    </source>
</evidence>
<evidence type="ECO:0000259" key="3">
    <source>
        <dbReference type="PROSITE" id="PS50075"/>
    </source>
</evidence>
<dbReference type="STRING" id="1817772.A2527_00980"/>
<dbReference type="PROSITE" id="PS50075">
    <property type="entry name" value="CARRIER"/>
    <property type="match status" value="1"/>
</dbReference>
<evidence type="ECO:0000313" key="5">
    <source>
        <dbReference type="Proteomes" id="UP000178449"/>
    </source>
</evidence>
<keyword evidence="2" id="KW-0597">Phosphoprotein</keyword>